<dbReference type="AlphaFoldDB" id="A0A183IJ88"/>
<dbReference type="OrthoDB" id="6782199at2759"/>
<reference evidence="1 2" key="2">
    <citation type="submission" date="2018-11" db="EMBL/GenBank/DDBJ databases">
        <authorList>
            <consortium name="Pathogen Informatics"/>
        </authorList>
    </citation>
    <scope>NUCLEOTIDE SEQUENCE [LARGE SCALE GENOMIC DNA]</scope>
</reference>
<accession>A0A183IJ88</accession>
<proteinExistence type="predicted"/>
<gene>
    <name evidence="1" type="ORF">SBAD_LOCUS3684</name>
</gene>
<evidence type="ECO:0000313" key="2">
    <source>
        <dbReference type="Proteomes" id="UP000270296"/>
    </source>
</evidence>
<dbReference type="WBParaSite" id="SBAD_0000385201-mRNA-1">
    <property type="protein sequence ID" value="SBAD_0000385201-mRNA-1"/>
    <property type="gene ID" value="SBAD_0000385201"/>
</dbReference>
<protein>
    <submittedName>
        <fullName evidence="3">Transposase</fullName>
    </submittedName>
</protein>
<evidence type="ECO:0000313" key="1">
    <source>
        <dbReference type="EMBL" id="VDP02032.1"/>
    </source>
</evidence>
<reference evidence="3" key="1">
    <citation type="submission" date="2016-06" db="UniProtKB">
        <authorList>
            <consortium name="WormBaseParasite"/>
        </authorList>
    </citation>
    <scope>IDENTIFICATION</scope>
</reference>
<name>A0A183IJ88_9BILA</name>
<dbReference type="EMBL" id="UZAM01007893">
    <property type="protein sequence ID" value="VDP02032.1"/>
    <property type="molecule type" value="Genomic_DNA"/>
</dbReference>
<dbReference type="Proteomes" id="UP000270296">
    <property type="component" value="Unassembled WGS sequence"/>
</dbReference>
<evidence type="ECO:0000313" key="3">
    <source>
        <dbReference type="WBParaSite" id="SBAD_0000385201-mRNA-1"/>
    </source>
</evidence>
<sequence length="67" mass="7850">MRYVEARNSAAKTKAVPWSKFGEAFQTAKEAFWETIRLLRGEKKGILRVTKDQFRHPVADDDDILRR</sequence>
<keyword evidence="2" id="KW-1185">Reference proteome</keyword>
<organism evidence="3">
    <name type="scientific">Soboliphyme baturini</name>
    <dbReference type="NCBI Taxonomy" id="241478"/>
    <lineage>
        <taxon>Eukaryota</taxon>
        <taxon>Metazoa</taxon>
        <taxon>Ecdysozoa</taxon>
        <taxon>Nematoda</taxon>
        <taxon>Enoplea</taxon>
        <taxon>Dorylaimia</taxon>
        <taxon>Dioctophymatida</taxon>
        <taxon>Dioctophymatoidea</taxon>
        <taxon>Soboliphymatidae</taxon>
        <taxon>Soboliphyme</taxon>
    </lineage>
</organism>